<sequence>MGTMAHQDSARSIGGDFLAALKRTFVPVILPLAAMWVMFVLSLLLGNWFNRTLALNARDFSGLIGIIFMPLLHGGFGHLLGNTMSWILLGGITSMLTRQFTKVMVALWLLSGAILWIIGTPWVCHAPAGSGCVVNHVGASTVIYGFAAFIVTYAILARRFLAMLFGVFVAFVYGISMLIGMLPITPGVSWTGHLSGAIAGVVVAFFFTKEARAQRQLGASAPAEVAAPPKKLSRSHRSGKKDDDAGDGMEIDYSKYI</sequence>
<dbReference type="Pfam" id="PF01694">
    <property type="entry name" value="Rhomboid"/>
    <property type="match status" value="1"/>
</dbReference>
<feature type="region of interest" description="Disordered" evidence="5">
    <location>
        <begin position="218"/>
        <end position="257"/>
    </location>
</feature>
<dbReference type="EMBL" id="WRPM01000015">
    <property type="protein sequence ID" value="MVT25182.1"/>
    <property type="molecule type" value="Genomic_DNA"/>
</dbReference>
<proteinExistence type="predicted"/>
<comment type="caution">
    <text evidence="8">The sequence shown here is derived from an EMBL/GenBank/DDBJ whole genome shotgun (WGS) entry which is preliminary data.</text>
</comment>
<dbReference type="SUPFAM" id="SSF144091">
    <property type="entry name" value="Rhomboid-like"/>
    <property type="match status" value="1"/>
</dbReference>
<protein>
    <submittedName>
        <fullName evidence="8">Rhomboid family intramembrane serine protease</fullName>
    </submittedName>
</protein>
<dbReference type="GO" id="GO:0004252">
    <property type="term" value="F:serine-type endopeptidase activity"/>
    <property type="evidence" value="ECO:0007669"/>
    <property type="project" value="InterPro"/>
</dbReference>
<evidence type="ECO:0000259" key="7">
    <source>
        <dbReference type="Pfam" id="PF01694"/>
    </source>
</evidence>
<dbReference type="AlphaFoldDB" id="A0A7K1UFH9"/>
<feature type="domain" description="Peptidase S54 rhomboid" evidence="7">
    <location>
        <begin position="64"/>
        <end position="208"/>
    </location>
</feature>
<evidence type="ECO:0000313" key="9">
    <source>
        <dbReference type="Proteomes" id="UP000460157"/>
    </source>
</evidence>
<organism evidence="8 9">
    <name type="scientific">Nesterenkonia alkaliphila</name>
    <dbReference type="NCBI Taxonomy" id="1463631"/>
    <lineage>
        <taxon>Bacteria</taxon>
        <taxon>Bacillati</taxon>
        <taxon>Actinomycetota</taxon>
        <taxon>Actinomycetes</taxon>
        <taxon>Micrococcales</taxon>
        <taxon>Micrococcaceae</taxon>
        <taxon>Nesterenkonia</taxon>
    </lineage>
</organism>
<evidence type="ECO:0000256" key="4">
    <source>
        <dbReference type="ARBA" id="ARBA00023136"/>
    </source>
</evidence>
<feature type="transmembrane region" description="Helical" evidence="6">
    <location>
        <begin position="163"/>
        <end position="184"/>
    </location>
</feature>
<feature type="transmembrane region" description="Helical" evidence="6">
    <location>
        <begin position="138"/>
        <end position="156"/>
    </location>
</feature>
<feature type="transmembrane region" description="Helical" evidence="6">
    <location>
        <begin position="190"/>
        <end position="207"/>
    </location>
</feature>
<reference evidence="8 9" key="1">
    <citation type="submission" date="2019-12" db="EMBL/GenBank/DDBJ databases">
        <title>Nesterenkonia muleiensis sp. nov., a novel actinobacterium isolated from sap of Populus euphratica.</title>
        <authorList>
            <person name="Wang R."/>
        </authorList>
    </citation>
    <scope>NUCLEOTIDE SEQUENCE [LARGE SCALE GENOMIC DNA]</scope>
    <source>
        <strain evidence="8 9">F10</strain>
    </source>
</reference>
<evidence type="ECO:0000256" key="2">
    <source>
        <dbReference type="ARBA" id="ARBA00022692"/>
    </source>
</evidence>
<dbReference type="InterPro" id="IPR022764">
    <property type="entry name" value="Peptidase_S54_rhomboid_dom"/>
</dbReference>
<evidence type="ECO:0000256" key="3">
    <source>
        <dbReference type="ARBA" id="ARBA00022989"/>
    </source>
</evidence>
<dbReference type="Proteomes" id="UP000460157">
    <property type="component" value="Unassembled WGS sequence"/>
</dbReference>
<evidence type="ECO:0000256" key="5">
    <source>
        <dbReference type="SAM" id="MobiDB-lite"/>
    </source>
</evidence>
<evidence type="ECO:0000313" key="8">
    <source>
        <dbReference type="EMBL" id="MVT25182.1"/>
    </source>
</evidence>
<feature type="transmembrane region" description="Helical" evidence="6">
    <location>
        <begin position="100"/>
        <end position="118"/>
    </location>
</feature>
<evidence type="ECO:0000256" key="6">
    <source>
        <dbReference type="SAM" id="Phobius"/>
    </source>
</evidence>
<comment type="subcellular location">
    <subcellularLocation>
        <location evidence="1">Membrane</location>
        <topology evidence="1">Multi-pass membrane protein</topology>
    </subcellularLocation>
</comment>
<name>A0A7K1UFH9_9MICC</name>
<keyword evidence="8" id="KW-0645">Protease</keyword>
<evidence type="ECO:0000256" key="1">
    <source>
        <dbReference type="ARBA" id="ARBA00004141"/>
    </source>
</evidence>
<accession>A0A7K1UFH9</accession>
<dbReference type="InterPro" id="IPR035952">
    <property type="entry name" value="Rhomboid-like_sf"/>
</dbReference>
<dbReference type="PANTHER" id="PTHR43066">
    <property type="entry name" value="RHOMBOID-RELATED PROTEIN"/>
    <property type="match status" value="1"/>
</dbReference>
<dbReference type="GO" id="GO:0016020">
    <property type="term" value="C:membrane"/>
    <property type="evidence" value="ECO:0007669"/>
    <property type="project" value="UniProtKB-SubCell"/>
</dbReference>
<dbReference type="Gene3D" id="1.20.1540.10">
    <property type="entry name" value="Rhomboid-like"/>
    <property type="match status" value="1"/>
</dbReference>
<gene>
    <name evidence="8" type="ORF">GNZ21_02185</name>
</gene>
<keyword evidence="3 6" id="KW-1133">Transmembrane helix</keyword>
<dbReference type="GO" id="GO:0006508">
    <property type="term" value="P:proteolysis"/>
    <property type="evidence" value="ECO:0007669"/>
    <property type="project" value="UniProtKB-KW"/>
</dbReference>
<keyword evidence="9" id="KW-1185">Reference proteome</keyword>
<feature type="transmembrane region" description="Helical" evidence="6">
    <location>
        <begin position="25"/>
        <end position="48"/>
    </location>
</feature>
<keyword evidence="8" id="KW-0378">Hydrolase</keyword>
<keyword evidence="2 6" id="KW-0812">Transmembrane</keyword>
<keyword evidence="4 6" id="KW-0472">Membrane</keyword>
<dbReference type="PANTHER" id="PTHR43066:SF11">
    <property type="entry name" value="PEPTIDASE S54 RHOMBOID DOMAIN-CONTAINING PROTEIN"/>
    <property type="match status" value="1"/>
</dbReference>
<feature type="transmembrane region" description="Helical" evidence="6">
    <location>
        <begin position="60"/>
        <end position="80"/>
    </location>
</feature>